<dbReference type="Pfam" id="PF00534">
    <property type="entry name" value="Glycos_transf_1"/>
    <property type="match status" value="1"/>
</dbReference>
<dbReference type="PANTHER" id="PTHR45947">
    <property type="entry name" value="SULFOQUINOVOSYL TRANSFERASE SQD2"/>
    <property type="match status" value="1"/>
</dbReference>
<comment type="caution">
    <text evidence="3">The sequence shown here is derived from an EMBL/GenBank/DDBJ whole genome shotgun (WGS) entry which is preliminary data.</text>
</comment>
<evidence type="ECO:0000259" key="2">
    <source>
        <dbReference type="Pfam" id="PF13439"/>
    </source>
</evidence>
<dbReference type="EMBL" id="QANS01000001">
    <property type="protein sequence ID" value="PTU32928.1"/>
    <property type="molecule type" value="Genomic_DNA"/>
</dbReference>
<sequence>MTVKLNIIVANDSCEVDGGAALVALEDAQALARKGHRVIFFSACGTPPVNQTGIEWISLGQRTILDEPNRLKAAVNGLWNASAANALGALLTQLPKESTIVHLHGWSKALSGSVVSMVHRKGFRLVCTLHDYFSVCPNGGLYDYPTRRVCTRQPMSMSCVSRNCDSRRYAHKVWRVVRQFIWRYGAGIPRKFDLMIAVSKFSAEKIASHAKGSSIEVVDNLPTLQQSALQSMEQRSAVVYAGRIAAEKGVDLYLEACRIAQIPAEVWGDGPLLPELRQQWPDANFSGWLPKAELTKRLQKAQALVLPSLWYENSPMIIAEAAAAGVPVIVSDHGAPATLVEDGVTGLHFRAGDAADLAEKVAQLHKDPQYAHVMGQTAYKRFWMDYDARAHGRIEQIEACYQKLLGAAE</sequence>
<protein>
    <recommendedName>
        <fullName evidence="5">Glycosyl transferase family 1</fullName>
    </recommendedName>
</protein>
<keyword evidence="4" id="KW-1185">Reference proteome</keyword>
<proteinExistence type="predicted"/>
<dbReference type="PANTHER" id="PTHR45947:SF13">
    <property type="entry name" value="TRANSFERASE"/>
    <property type="match status" value="1"/>
</dbReference>
<dbReference type="InterPro" id="IPR050194">
    <property type="entry name" value="Glycosyltransferase_grp1"/>
</dbReference>
<evidence type="ECO:0000313" key="3">
    <source>
        <dbReference type="EMBL" id="PTU32928.1"/>
    </source>
</evidence>
<dbReference type="Gene3D" id="3.40.50.2000">
    <property type="entry name" value="Glycogen Phosphorylase B"/>
    <property type="match status" value="2"/>
</dbReference>
<organism evidence="3 4">
    <name type="scientific">Stenotrophobium rhamnosiphilum</name>
    <dbReference type="NCBI Taxonomy" id="2029166"/>
    <lineage>
        <taxon>Bacteria</taxon>
        <taxon>Pseudomonadati</taxon>
        <taxon>Pseudomonadota</taxon>
        <taxon>Gammaproteobacteria</taxon>
        <taxon>Nevskiales</taxon>
        <taxon>Nevskiaceae</taxon>
        <taxon>Stenotrophobium</taxon>
    </lineage>
</organism>
<dbReference type="GO" id="GO:0016757">
    <property type="term" value="F:glycosyltransferase activity"/>
    <property type="evidence" value="ECO:0007669"/>
    <property type="project" value="InterPro"/>
</dbReference>
<dbReference type="CDD" id="cd03801">
    <property type="entry name" value="GT4_PimA-like"/>
    <property type="match status" value="1"/>
</dbReference>
<name>A0A2T5MK32_9GAMM</name>
<accession>A0A2T5MK32</accession>
<dbReference type="InterPro" id="IPR028098">
    <property type="entry name" value="Glyco_trans_4-like_N"/>
</dbReference>
<reference evidence="3 4" key="1">
    <citation type="submission" date="2018-04" db="EMBL/GenBank/DDBJ databases">
        <title>Novel species isolated from glacier.</title>
        <authorList>
            <person name="Liu Q."/>
            <person name="Xin Y.-H."/>
        </authorList>
    </citation>
    <scope>NUCLEOTIDE SEQUENCE [LARGE SCALE GENOMIC DNA]</scope>
    <source>
        <strain evidence="3 4">GT1R17</strain>
    </source>
</reference>
<dbReference type="InterPro" id="IPR001296">
    <property type="entry name" value="Glyco_trans_1"/>
</dbReference>
<evidence type="ECO:0008006" key="5">
    <source>
        <dbReference type="Google" id="ProtNLM"/>
    </source>
</evidence>
<dbReference type="Proteomes" id="UP000244248">
    <property type="component" value="Unassembled WGS sequence"/>
</dbReference>
<evidence type="ECO:0000313" key="4">
    <source>
        <dbReference type="Proteomes" id="UP000244248"/>
    </source>
</evidence>
<dbReference type="Pfam" id="PF13439">
    <property type="entry name" value="Glyco_transf_4"/>
    <property type="match status" value="1"/>
</dbReference>
<evidence type="ECO:0000259" key="1">
    <source>
        <dbReference type="Pfam" id="PF00534"/>
    </source>
</evidence>
<dbReference type="AlphaFoldDB" id="A0A2T5MK32"/>
<feature type="domain" description="Glycosyltransferase subfamily 4-like N-terminal" evidence="2">
    <location>
        <begin position="18"/>
        <end position="220"/>
    </location>
</feature>
<gene>
    <name evidence="3" type="ORF">CJD38_02105</name>
</gene>
<dbReference type="SUPFAM" id="SSF53756">
    <property type="entry name" value="UDP-Glycosyltransferase/glycogen phosphorylase"/>
    <property type="match status" value="1"/>
</dbReference>
<feature type="domain" description="Glycosyl transferase family 1" evidence="1">
    <location>
        <begin position="231"/>
        <end position="381"/>
    </location>
</feature>